<dbReference type="GO" id="GO:0055087">
    <property type="term" value="C:Ski complex"/>
    <property type="evidence" value="ECO:0007669"/>
    <property type="project" value="TreeGrafter"/>
</dbReference>
<keyword evidence="6" id="KW-0067">ATP-binding</keyword>
<reference evidence="13" key="1">
    <citation type="submission" date="2017-02" db="UniProtKB">
        <authorList>
            <consortium name="WormBaseParasite"/>
        </authorList>
    </citation>
    <scope>IDENTIFICATION</scope>
</reference>
<dbReference type="WBParaSite" id="EVEC_0000495201-mRNA-1">
    <property type="protein sequence ID" value="EVEC_0000495201-mRNA-1"/>
    <property type="gene ID" value="EVEC_0000495201"/>
</dbReference>
<dbReference type="Pfam" id="PF17911">
    <property type="entry name" value="Ski2_N"/>
    <property type="match status" value="1"/>
</dbReference>
<dbReference type="InterPro" id="IPR040801">
    <property type="entry name" value="Ski2_N"/>
</dbReference>
<dbReference type="InterPro" id="IPR001650">
    <property type="entry name" value="Helicase_C-like"/>
</dbReference>
<dbReference type="Pfam" id="PF00271">
    <property type="entry name" value="Helicase_C"/>
    <property type="match status" value="1"/>
</dbReference>
<dbReference type="InterPro" id="IPR014001">
    <property type="entry name" value="Helicase_ATP-bd"/>
</dbReference>
<dbReference type="PROSITE" id="PS51194">
    <property type="entry name" value="HELICASE_CTER"/>
    <property type="match status" value="1"/>
</dbReference>
<name>A0A0N4V4A8_ENTVE</name>
<keyword evidence="5" id="KW-0347">Helicase</keyword>
<dbReference type="InterPro" id="IPR027417">
    <property type="entry name" value="P-loop_NTPase"/>
</dbReference>
<evidence type="ECO:0000256" key="4">
    <source>
        <dbReference type="ARBA" id="ARBA00022801"/>
    </source>
</evidence>
<dbReference type="FunFam" id="1.10.3380.30:FF:000001">
    <property type="entry name" value="Ski2 ATP-dependent RNA helicase"/>
    <property type="match status" value="1"/>
</dbReference>
<evidence type="ECO:0000256" key="5">
    <source>
        <dbReference type="ARBA" id="ARBA00022806"/>
    </source>
</evidence>
<evidence type="ECO:0000313" key="13">
    <source>
        <dbReference type="WBParaSite" id="EVEC_0000495201-mRNA-1"/>
    </source>
</evidence>
<dbReference type="GO" id="GO:0003724">
    <property type="term" value="F:RNA helicase activity"/>
    <property type="evidence" value="ECO:0007669"/>
    <property type="project" value="UniProtKB-EC"/>
</dbReference>
<feature type="domain" description="Helicase C-terminal" evidence="10">
    <location>
        <begin position="593"/>
        <end position="793"/>
    </location>
</feature>
<dbReference type="InterPro" id="IPR016438">
    <property type="entry name" value="SKI2-like"/>
</dbReference>
<dbReference type="FunFam" id="3.40.50.300:FF:000447">
    <property type="entry name" value="helicase SKI2W isoform X2"/>
    <property type="match status" value="1"/>
</dbReference>
<reference evidence="11 12" key="2">
    <citation type="submission" date="2018-10" db="EMBL/GenBank/DDBJ databases">
        <authorList>
            <consortium name="Pathogen Informatics"/>
        </authorList>
    </citation>
    <scope>NUCLEOTIDE SEQUENCE [LARGE SCALE GENOMIC DNA]</scope>
</reference>
<accession>A0A0N4V4A8</accession>
<dbReference type="Proteomes" id="UP000274131">
    <property type="component" value="Unassembled WGS sequence"/>
</dbReference>
<dbReference type="GO" id="GO:0005524">
    <property type="term" value="F:ATP binding"/>
    <property type="evidence" value="ECO:0007669"/>
    <property type="project" value="UniProtKB-KW"/>
</dbReference>
<keyword evidence="4" id="KW-0378">Hydrolase</keyword>
<evidence type="ECO:0000259" key="9">
    <source>
        <dbReference type="PROSITE" id="PS51192"/>
    </source>
</evidence>
<dbReference type="STRING" id="51028.A0A0N4V4A8"/>
<dbReference type="SMART" id="SM01142">
    <property type="entry name" value="DSHCT"/>
    <property type="match status" value="1"/>
</dbReference>
<evidence type="ECO:0000256" key="1">
    <source>
        <dbReference type="ARBA" id="ARBA00004496"/>
    </source>
</evidence>
<comment type="subcellular location">
    <subcellularLocation>
        <location evidence="1">Cytoplasm</location>
    </subcellularLocation>
</comment>
<dbReference type="FunFam" id="3.40.50.300:FF:000354">
    <property type="entry name" value="ATP-dependent RNA helicase SKI2"/>
    <property type="match status" value="1"/>
</dbReference>
<dbReference type="Pfam" id="PF00270">
    <property type="entry name" value="DEAD"/>
    <property type="match status" value="1"/>
</dbReference>
<evidence type="ECO:0000256" key="6">
    <source>
        <dbReference type="ARBA" id="ARBA00022840"/>
    </source>
</evidence>
<dbReference type="GO" id="GO:0070478">
    <property type="term" value="P:nuclear-transcribed mRNA catabolic process, 3'-5' exonucleolytic nonsense-mediated decay"/>
    <property type="evidence" value="ECO:0007669"/>
    <property type="project" value="TreeGrafter"/>
</dbReference>
<dbReference type="PANTHER" id="PTHR12131">
    <property type="entry name" value="ATP-DEPENDENT RNA AND DNA HELICASE"/>
    <property type="match status" value="1"/>
</dbReference>
<evidence type="ECO:0000313" key="12">
    <source>
        <dbReference type="Proteomes" id="UP000274131"/>
    </source>
</evidence>
<evidence type="ECO:0000259" key="10">
    <source>
        <dbReference type="PROSITE" id="PS51194"/>
    </source>
</evidence>
<sequence length="1321" mass="148376">MAENSDDWLLQAAGQPVPNVVLESDNQLETEIKAEAERVFKGSAINVITELVSSYSIASSYDVPEPNSSTDCLFEDLLSFSNLNSEIRGKVNADTGVFEDFIEVWDEKGEGAGDSRTSLSLNRAVDTKAALSFMGSSNNFPFAPGGLEEQLESVLSLQGATDDVEEEKFLNFEELASGDLLFNAPGLSCGLSGKAISGTDVAKTTEEKSTKNNVTSNIDIANASLFELIDLVSEGMNVPEPKRRETPEVNVLTESSSFKKKVSDDEKTLNAVVTSELVVQNVKTKPDGTLKKSSIYSYAQVLDTTRQVPGYEDLRDRLAKQYPFTLDPFQQQAVVCMEQGDSVFVAAHTSAGKTVVAEYAIALCNTHKTRAIYTSPIKALSNQKFRDFKLQFEDVGLITGDIQIKPEAFALVMTTEVLRSMLYNGSEIIRELEWVIFDEVHYINDTERGHVWEEVLIMLPSHVKIIMLSATVPNCEEFADWVGYDYLAFLILDALNQIFVSKKRSSSDVGRIKKRRINVITTNRRPVPLEHFLYTGQDAKTKKDLFKIVDGEGTFLSRGYSLASETKSKLQKAGGAGKNFRPNNKTDKHVYINLIKLLSERDLLPMVVFVFSRRRCDEYASLLQSVDLTTAKEKSFIHRFFARCVARLNGSDKELPQVMQMEEVCKHGFAVHHSGILPILKEIIEILFQKGYVKVLFATETFAMGVNMPARTVVFDSMKKHDGRNFRNLSPGEYIQMAGRAGRRGLDSTGTVIILCKGPQMPEATGLAIMMLGTPTKLESHFRITDSMLLNLLRVEHLRIEDMLQHSYLESASLRQVIARQSERKQLAAKIAEYPPLECSTCCVTCEEYYSINEYHARLREFVRFRSDLWAELFRFSSFDKIFAPGRLIIIALPQINRPSSLALVLKVNCDGSNRSLQLFITAEEDVSVEREEKTMMEKFVKLPPRVRVVLWIKLSLKFWKEQEWIIETALVETAAFTGFERLALPRKGGKKSTYRVIDNIPVTSMIAVCQKSIRIDVAAVYNDSRIRAMPRFRQQSPDSSVAKVVIEMDSLTSKWAYSVEGADVALPGREIQISNAEVFAKIMRLNELRNFLIFKAIRELVQMREKYDDLSFSLSTGSLLLSSEYAGHIKVLHSLGYIDNTNLVTLKGKVACEIHHQELLITELLLDNKIQSRSVAEIAAMLSSTTCQYKATNSAKEDQKHIPILDNLKDDVLDVTKKISQVQKDCGVQIVDPSEELNFDLMEVVYHWASGMPFAEIMKLTDAQEGLIVRCIQRLDEACRDVRNAARLVGDPALYEKMEETSASIRRDIVFAASLYTVVE</sequence>
<dbReference type="PIRSF" id="PIRSF005198">
    <property type="entry name" value="Antiviral_helicase_SKI2"/>
    <property type="match status" value="1"/>
</dbReference>
<dbReference type="SMART" id="SM00487">
    <property type="entry name" value="DEXDc"/>
    <property type="match status" value="1"/>
</dbReference>
<dbReference type="GO" id="GO:0016787">
    <property type="term" value="F:hydrolase activity"/>
    <property type="evidence" value="ECO:0007669"/>
    <property type="project" value="UniProtKB-KW"/>
</dbReference>
<dbReference type="OrthoDB" id="64767at2759"/>
<protein>
    <submittedName>
        <fullName evidence="13">Helicase SKI2W</fullName>
    </submittedName>
</protein>
<evidence type="ECO:0000256" key="7">
    <source>
        <dbReference type="ARBA" id="ARBA00022884"/>
    </source>
</evidence>
<dbReference type="Gene3D" id="1.10.3380.30">
    <property type="match status" value="1"/>
</dbReference>
<keyword evidence="12" id="KW-1185">Reference proteome</keyword>
<evidence type="ECO:0000256" key="8">
    <source>
        <dbReference type="ARBA" id="ARBA00047984"/>
    </source>
</evidence>
<dbReference type="EMBL" id="UXUI01007912">
    <property type="protein sequence ID" value="VDD89885.1"/>
    <property type="molecule type" value="Genomic_DNA"/>
</dbReference>
<keyword evidence="2" id="KW-0963">Cytoplasm</keyword>
<dbReference type="InterPro" id="IPR012961">
    <property type="entry name" value="Ski2/MTR4_C"/>
</dbReference>
<evidence type="ECO:0000256" key="2">
    <source>
        <dbReference type="ARBA" id="ARBA00022490"/>
    </source>
</evidence>
<dbReference type="CDD" id="cd18795">
    <property type="entry name" value="SF2_C_Ski2"/>
    <property type="match status" value="1"/>
</dbReference>
<dbReference type="InterPro" id="IPR050699">
    <property type="entry name" value="RNA-DNA_Helicase"/>
</dbReference>
<keyword evidence="7" id="KW-0694">RNA-binding</keyword>
<dbReference type="Pfam" id="PF08148">
    <property type="entry name" value="DSHCT"/>
    <property type="match status" value="1"/>
</dbReference>
<evidence type="ECO:0000313" key="11">
    <source>
        <dbReference type="EMBL" id="VDD89885.1"/>
    </source>
</evidence>
<feature type="domain" description="Helicase ATP-binding" evidence="9">
    <location>
        <begin position="334"/>
        <end position="490"/>
    </location>
</feature>
<dbReference type="Gene3D" id="3.40.50.300">
    <property type="entry name" value="P-loop containing nucleotide triphosphate hydrolases"/>
    <property type="match status" value="2"/>
</dbReference>
<dbReference type="GO" id="GO:0003723">
    <property type="term" value="F:RNA binding"/>
    <property type="evidence" value="ECO:0007669"/>
    <property type="project" value="UniProtKB-KW"/>
</dbReference>
<gene>
    <name evidence="11" type="ORF">EVEC_LOCUS4636</name>
</gene>
<dbReference type="SMART" id="SM00490">
    <property type="entry name" value="HELICc"/>
    <property type="match status" value="1"/>
</dbReference>
<proteinExistence type="predicted"/>
<evidence type="ECO:0000256" key="3">
    <source>
        <dbReference type="ARBA" id="ARBA00022741"/>
    </source>
</evidence>
<organism evidence="13">
    <name type="scientific">Enterobius vermicularis</name>
    <name type="common">Human pinworm</name>
    <dbReference type="NCBI Taxonomy" id="51028"/>
    <lineage>
        <taxon>Eukaryota</taxon>
        <taxon>Metazoa</taxon>
        <taxon>Ecdysozoa</taxon>
        <taxon>Nematoda</taxon>
        <taxon>Chromadorea</taxon>
        <taxon>Rhabditida</taxon>
        <taxon>Spirurina</taxon>
        <taxon>Oxyuridomorpha</taxon>
        <taxon>Oxyuroidea</taxon>
        <taxon>Oxyuridae</taxon>
        <taxon>Enterobius</taxon>
    </lineage>
</organism>
<dbReference type="PROSITE" id="PS51192">
    <property type="entry name" value="HELICASE_ATP_BIND_1"/>
    <property type="match status" value="1"/>
</dbReference>
<dbReference type="SUPFAM" id="SSF52540">
    <property type="entry name" value="P-loop containing nucleoside triphosphate hydrolases"/>
    <property type="match status" value="1"/>
</dbReference>
<keyword evidence="3" id="KW-0547">Nucleotide-binding</keyword>
<dbReference type="PANTHER" id="PTHR12131:SF1">
    <property type="entry name" value="ATP-DEPENDENT RNA HELICASE SUPV3L1, MITOCHONDRIAL-RELATED"/>
    <property type="match status" value="1"/>
</dbReference>
<dbReference type="InterPro" id="IPR011545">
    <property type="entry name" value="DEAD/DEAH_box_helicase_dom"/>
</dbReference>
<comment type="catalytic activity">
    <reaction evidence="8">
        <text>ATP + H2O = ADP + phosphate + H(+)</text>
        <dbReference type="Rhea" id="RHEA:13065"/>
        <dbReference type="ChEBI" id="CHEBI:15377"/>
        <dbReference type="ChEBI" id="CHEBI:15378"/>
        <dbReference type="ChEBI" id="CHEBI:30616"/>
        <dbReference type="ChEBI" id="CHEBI:43474"/>
        <dbReference type="ChEBI" id="CHEBI:456216"/>
        <dbReference type="EC" id="3.6.4.13"/>
    </reaction>
</comment>